<evidence type="ECO:0000313" key="5">
    <source>
        <dbReference type="EMBL" id="GII24068.1"/>
    </source>
</evidence>
<organism evidence="5 6">
    <name type="scientific">Planosporangium mesophilum</name>
    <dbReference type="NCBI Taxonomy" id="689768"/>
    <lineage>
        <taxon>Bacteria</taxon>
        <taxon>Bacillati</taxon>
        <taxon>Actinomycetota</taxon>
        <taxon>Actinomycetes</taxon>
        <taxon>Micromonosporales</taxon>
        <taxon>Micromonosporaceae</taxon>
        <taxon>Planosporangium</taxon>
    </lineage>
</organism>
<dbReference type="SMART" id="SM00895">
    <property type="entry name" value="FCD"/>
    <property type="match status" value="1"/>
</dbReference>
<keyword evidence="1" id="KW-0805">Transcription regulation</keyword>
<dbReference type="GO" id="GO:0003700">
    <property type="term" value="F:DNA-binding transcription factor activity"/>
    <property type="evidence" value="ECO:0007669"/>
    <property type="project" value="InterPro"/>
</dbReference>
<dbReference type="SUPFAM" id="SSF48008">
    <property type="entry name" value="GntR ligand-binding domain-like"/>
    <property type="match status" value="1"/>
</dbReference>
<dbReference type="InterPro" id="IPR036390">
    <property type="entry name" value="WH_DNA-bd_sf"/>
</dbReference>
<comment type="caution">
    <text evidence="5">The sequence shown here is derived from an EMBL/GenBank/DDBJ whole genome shotgun (WGS) entry which is preliminary data.</text>
</comment>
<name>A0A8J3TCA6_9ACTN</name>
<proteinExistence type="predicted"/>
<evidence type="ECO:0000256" key="2">
    <source>
        <dbReference type="ARBA" id="ARBA00023125"/>
    </source>
</evidence>
<evidence type="ECO:0000256" key="1">
    <source>
        <dbReference type="ARBA" id="ARBA00023015"/>
    </source>
</evidence>
<evidence type="ECO:0000256" key="3">
    <source>
        <dbReference type="ARBA" id="ARBA00023163"/>
    </source>
</evidence>
<dbReference type="AlphaFoldDB" id="A0A8J3TCA6"/>
<dbReference type="CDD" id="cd07377">
    <property type="entry name" value="WHTH_GntR"/>
    <property type="match status" value="1"/>
</dbReference>
<evidence type="ECO:0000313" key="6">
    <source>
        <dbReference type="Proteomes" id="UP000599074"/>
    </source>
</evidence>
<dbReference type="InterPro" id="IPR036388">
    <property type="entry name" value="WH-like_DNA-bd_sf"/>
</dbReference>
<dbReference type="SUPFAM" id="SSF46785">
    <property type="entry name" value="Winged helix' DNA-binding domain"/>
    <property type="match status" value="1"/>
</dbReference>
<protein>
    <recommendedName>
        <fullName evidence="4">HTH gntR-type domain-containing protein</fullName>
    </recommendedName>
</protein>
<dbReference type="InterPro" id="IPR011711">
    <property type="entry name" value="GntR_C"/>
</dbReference>
<keyword evidence="2" id="KW-0238">DNA-binding</keyword>
<reference evidence="5" key="1">
    <citation type="submission" date="2021-01" db="EMBL/GenBank/DDBJ databases">
        <title>Whole genome shotgun sequence of Planosporangium mesophilum NBRC 109066.</title>
        <authorList>
            <person name="Komaki H."/>
            <person name="Tamura T."/>
        </authorList>
    </citation>
    <scope>NUCLEOTIDE SEQUENCE</scope>
    <source>
        <strain evidence="5">NBRC 109066</strain>
    </source>
</reference>
<dbReference type="InterPro" id="IPR000524">
    <property type="entry name" value="Tscrpt_reg_HTH_GntR"/>
</dbReference>
<dbReference type="EMBL" id="BOON01000033">
    <property type="protein sequence ID" value="GII24068.1"/>
    <property type="molecule type" value="Genomic_DNA"/>
</dbReference>
<sequence length="225" mass="23960">MSQEPAPGPAASLKRPPLRTTVRELLLERILAGRYGPGDRLVEYRIARELGVSQAPVREALRDLEAMRVVDIRPHVGARVRDLPVAELAAAAPVRAALEETAARLAARRLPQLPDDLDRLRAHLDGMRAAAAAGDAPGLARHSVAFHRQIVASAANPVLLDVWNALGVELHTALGVRDAPVPLGYGADSHQPILDALAAGDAETAARLSGEHAQLWASHPAGRRC</sequence>
<dbReference type="Pfam" id="PF00392">
    <property type="entry name" value="GntR"/>
    <property type="match status" value="1"/>
</dbReference>
<accession>A0A8J3TCA6</accession>
<dbReference type="PROSITE" id="PS50949">
    <property type="entry name" value="HTH_GNTR"/>
    <property type="match status" value="1"/>
</dbReference>
<dbReference type="Proteomes" id="UP000599074">
    <property type="component" value="Unassembled WGS sequence"/>
</dbReference>
<evidence type="ECO:0000259" key="4">
    <source>
        <dbReference type="PROSITE" id="PS50949"/>
    </source>
</evidence>
<dbReference type="RefSeq" id="WP_168116875.1">
    <property type="nucleotide sequence ID" value="NZ_BOON01000033.1"/>
</dbReference>
<gene>
    <name evidence="5" type="ORF">Pme01_36650</name>
</gene>
<dbReference type="PANTHER" id="PTHR43537:SF24">
    <property type="entry name" value="GLUCONATE OPERON TRANSCRIPTIONAL REPRESSOR"/>
    <property type="match status" value="1"/>
</dbReference>
<dbReference type="GO" id="GO:0003677">
    <property type="term" value="F:DNA binding"/>
    <property type="evidence" value="ECO:0007669"/>
    <property type="project" value="UniProtKB-KW"/>
</dbReference>
<dbReference type="PANTHER" id="PTHR43537">
    <property type="entry name" value="TRANSCRIPTIONAL REGULATOR, GNTR FAMILY"/>
    <property type="match status" value="1"/>
</dbReference>
<dbReference type="Pfam" id="PF07729">
    <property type="entry name" value="FCD"/>
    <property type="match status" value="1"/>
</dbReference>
<dbReference type="Gene3D" id="1.10.10.10">
    <property type="entry name" value="Winged helix-like DNA-binding domain superfamily/Winged helix DNA-binding domain"/>
    <property type="match status" value="1"/>
</dbReference>
<feature type="domain" description="HTH gntR-type" evidence="4">
    <location>
        <begin position="16"/>
        <end position="83"/>
    </location>
</feature>
<dbReference type="SMART" id="SM00345">
    <property type="entry name" value="HTH_GNTR"/>
    <property type="match status" value="1"/>
</dbReference>
<dbReference type="InterPro" id="IPR008920">
    <property type="entry name" value="TF_FadR/GntR_C"/>
</dbReference>
<dbReference type="Gene3D" id="1.20.120.530">
    <property type="entry name" value="GntR ligand-binding domain-like"/>
    <property type="match status" value="1"/>
</dbReference>
<keyword evidence="6" id="KW-1185">Reference proteome</keyword>
<keyword evidence="3" id="KW-0804">Transcription</keyword>